<name>A0AAD5UQX3_9APHY</name>
<keyword evidence="3" id="KW-1185">Reference proteome</keyword>
<gene>
    <name evidence="2" type="ORF">NLI96_g12610</name>
</gene>
<organism evidence="2 3">
    <name type="scientific">Meripilus lineatus</name>
    <dbReference type="NCBI Taxonomy" id="2056292"/>
    <lineage>
        <taxon>Eukaryota</taxon>
        <taxon>Fungi</taxon>
        <taxon>Dikarya</taxon>
        <taxon>Basidiomycota</taxon>
        <taxon>Agaricomycotina</taxon>
        <taxon>Agaricomycetes</taxon>
        <taxon>Polyporales</taxon>
        <taxon>Meripilaceae</taxon>
        <taxon>Meripilus</taxon>
    </lineage>
</organism>
<protein>
    <submittedName>
        <fullName evidence="2">Uncharacterized protein</fullName>
    </submittedName>
</protein>
<dbReference type="EMBL" id="JANAWD010001132">
    <property type="protein sequence ID" value="KAJ3474174.1"/>
    <property type="molecule type" value="Genomic_DNA"/>
</dbReference>
<feature type="region of interest" description="Disordered" evidence="1">
    <location>
        <begin position="34"/>
        <end position="86"/>
    </location>
</feature>
<reference evidence="2" key="1">
    <citation type="submission" date="2022-07" db="EMBL/GenBank/DDBJ databases">
        <title>Genome Sequence of Physisporinus lineatus.</title>
        <authorList>
            <person name="Buettner E."/>
        </authorList>
    </citation>
    <scope>NUCLEOTIDE SEQUENCE</scope>
    <source>
        <strain evidence="2">VT162</strain>
    </source>
</reference>
<dbReference type="Proteomes" id="UP001212997">
    <property type="component" value="Unassembled WGS sequence"/>
</dbReference>
<feature type="region of interest" description="Disordered" evidence="1">
    <location>
        <begin position="214"/>
        <end position="251"/>
    </location>
</feature>
<sequence length="251" mass="29182">MWYFVKKYLGKPRWMKHGPSTSEKRRRARDLALANEAGDGPQGSTQPVAEQVRTTRSSQPIIESRQDSSLGKEREQSIEPMDETSDEVATMPSFNTTHMDRWIRFLHRENRVDVPGFMRPQPIETEEQRNALRGMLNIMELVHIRHQVTRMFDVFNNTRRLVSELMQDVVGSNTRFRRMLQDRINDVDTMDNEMPQYLFDADEIANIGTWLSLNEPVPDTARSPSPPQDGEEEERLIWSDTEFMGGSPKKD</sequence>
<evidence type="ECO:0000313" key="2">
    <source>
        <dbReference type="EMBL" id="KAJ3474174.1"/>
    </source>
</evidence>
<accession>A0AAD5UQX3</accession>
<dbReference type="AlphaFoldDB" id="A0AAD5UQX3"/>
<comment type="caution">
    <text evidence="2">The sequence shown here is derived from an EMBL/GenBank/DDBJ whole genome shotgun (WGS) entry which is preliminary data.</text>
</comment>
<evidence type="ECO:0000256" key="1">
    <source>
        <dbReference type="SAM" id="MobiDB-lite"/>
    </source>
</evidence>
<feature type="compositionally biased region" description="Polar residues" evidence="1">
    <location>
        <begin position="42"/>
        <end position="61"/>
    </location>
</feature>
<proteinExistence type="predicted"/>
<feature type="compositionally biased region" description="Basic and acidic residues" evidence="1">
    <location>
        <begin position="64"/>
        <end position="77"/>
    </location>
</feature>
<evidence type="ECO:0000313" key="3">
    <source>
        <dbReference type="Proteomes" id="UP001212997"/>
    </source>
</evidence>